<evidence type="ECO:0000256" key="4">
    <source>
        <dbReference type="SAM" id="Phobius"/>
    </source>
</evidence>
<keyword evidence="3" id="KW-0804">Transcription</keyword>
<feature type="transmembrane region" description="Helical" evidence="4">
    <location>
        <begin position="61"/>
        <end position="81"/>
    </location>
</feature>
<evidence type="ECO:0000259" key="5">
    <source>
        <dbReference type="PROSITE" id="PS01124"/>
    </source>
</evidence>
<feature type="transmembrane region" description="Helical" evidence="4">
    <location>
        <begin position="6"/>
        <end position="22"/>
    </location>
</feature>
<dbReference type="GO" id="GO:0003700">
    <property type="term" value="F:DNA-binding transcription factor activity"/>
    <property type="evidence" value="ECO:0007669"/>
    <property type="project" value="InterPro"/>
</dbReference>
<dbReference type="InterPro" id="IPR018062">
    <property type="entry name" value="HTH_AraC-typ_CS"/>
</dbReference>
<feature type="transmembrane region" description="Helical" evidence="4">
    <location>
        <begin position="168"/>
        <end position="189"/>
    </location>
</feature>
<dbReference type="GO" id="GO:0043565">
    <property type="term" value="F:sequence-specific DNA binding"/>
    <property type="evidence" value="ECO:0007669"/>
    <property type="project" value="InterPro"/>
</dbReference>
<dbReference type="Gene3D" id="1.10.10.60">
    <property type="entry name" value="Homeodomain-like"/>
    <property type="match status" value="1"/>
</dbReference>
<dbReference type="AlphaFoldDB" id="R7ZLU5"/>
<dbReference type="SUPFAM" id="SSF46689">
    <property type="entry name" value="Homeodomain-like"/>
    <property type="match status" value="1"/>
</dbReference>
<dbReference type="PROSITE" id="PS00041">
    <property type="entry name" value="HTH_ARAC_FAMILY_1"/>
    <property type="match status" value="1"/>
</dbReference>
<feature type="transmembrane region" description="Helical" evidence="4">
    <location>
        <begin position="29"/>
        <end position="49"/>
    </location>
</feature>
<keyword evidence="1" id="KW-0805">Transcription regulation</keyword>
<keyword evidence="7" id="KW-1185">Reference proteome</keyword>
<dbReference type="STRING" id="1232681.ADIS_4555"/>
<dbReference type="RefSeq" id="WP_010856668.1">
    <property type="nucleotide sequence ID" value="NZ_AQHR01000112.1"/>
</dbReference>
<keyword evidence="4" id="KW-0812">Transmembrane</keyword>
<evidence type="ECO:0000256" key="3">
    <source>
        <dbReference type="ARBA" id="ARBA00023163"/>
    </source>
</evidence>
<dbReference type="Proteomes" id="UP000013909">
    <property type="component" value="Unassembled WGS sequence"/>
</dbReference>
<name>R7ZLU5_9BACT</name>
<dbReference type="PRINTS" id="PR00032">
    <property type="entry name" value="HTHARAC"/>
</dbReference>
<dbReference type="PROSITE" id="PS01124">
    <property type="entry name" value="HTH_ARAC_FAMILY_2"/>
    <property type="match status" value="1"/>
</dbReference>
<evidence type="ECO:0000313" key="6">
    <source>
        <dbReference type="EMBL" id="EON75066.1"/>
    </source>
</evidence>
<dbReference type="InterPro" id="IPR020449">
    <property type="entry name" value="Tscrpt_reg_AraC-type_HTH"/>
</dbReference>
<feature type="transmembrane region" description="Helical" evidence="4">
    <location>
        <begin position="125"/>
        <end position="147"/>
    </location>
</feature>
<comment type="caution">
    <text evidence="6">The sequence shown here is derived from an EMBL/GenBank/DDBJ whole genome shotgun (WGS) entry which is preliminary data.</text>
</comment>
<dbReference type="PATRIC" id="fig|1288963.3.peg.4545"/>
<dbReference type="PANTHER" id="PTHR43280">
    <property type="entry name" value="ARAC-FAMILY TRANSCRIPTIONAL REGULATOR"/>
    <property type="match status" value="1"/>
</dbReference>
<dbReference type="Pfam" id="PF12833">
    <property type="entry name" value="HTH_18"/>
    <property type="match status" value="1"/>
</dbReference>
<keyword evidence="4" id="KW-0472">Membrane</keyword>
<dbReference type="InterPro" id="IPR009057">
    <property type="entry name" value="Homeodomain-like_sf"/>
</dbReference>
<keyword evidence="2" id="KW-0238">DNA-binding</keyword>
<evidence type="ECO:0000256" key="1">
    <source>
        <dbReference type="ARBA" id="ARBA00023015"/>
    </source>
</evidence>
<evidence type="ECO:0000256" key="2">
    <source>
        <dbReference type="ARBA" id="ARBA00023125"/>
    </source>
</evidence>
<dbReference type="InterPro" id="IPR018060">
    <property type="entry name" value="HTH_AraC"/>
</dbReference>
<dbReference type="PANTHER" id="PTHR43280:SF29">
    <property type="entry name" value="ARAC-FAMILY TRANSCRIPTIONAL REGULATOR"/>
    <property type="match status" value="1"/>
</dbReference>
<reference evidence="6 7" key="1">
    <citation type="submission" date="2013-02" db="EMBL/GenBank/DDBJ databases">
        <title>A novel strain isolated from Lonar lake, Maharashtra, India.</title>
        <authorList>
            <person name="Singh A."/>
        </authorList>
    </citation>
    <scope>NUCLEOTIDE SEQUENCE [LARGE SCALE GENOMIC DNA]</scope>
    <source>
        <strain evidence="6 7">AK24</strain>
    </source>
</reference>
<feature type="domain" description="HTH araC/xylS-type" evidence="5">
    <location>
        <begin position="259"/>
        <end position="367"/>
    </location>
</feature>
<evidence type="ECO:0000313" key="7">
    <source>
        <dbReference type="Proteomes" id="UP000013909"/>
    </source>
</evidence>
<dbReference type="SMART" id="SM00342">
    <property type="entry name" value="HTH_ARAC"/>
    <property type="match status" value="1"/>
</dbReference>
<feature type="transmembrane region" description="Helical" evidence="4">
    <location>
        <begin position="201"/>
        <end position="220"/>
    </location>
</feature>
<sequence length="368" mass="43212">MYEIVTVVGLIQAVFGVLIFLTKRPKHISFSFLAGWFAVIAVFLGSFLLPFQVVDYFKPGIFPILFLLGPCLYFYVCSLTVEDFTLHYRDLTHLLPFLMVSIHRSTIPVLPILERAEDPAYFYNKLYYFLFILSLLIYWLYSVFLIVRYRTRIPLHFSNYTRNNSLTWIVFVLLFFLFFFMADFVSQFVRIAWDIEIKRFSLLPLNLTVFVFIMILFGINQTVVYQPKKKIGYPSAEVRQPDDSLLGSQREKDLDEELARLNNVIVDYLVIKKPYLNPEFNLDQMASDLDVSRHRLSQVINTGQNKNFHRLINDYRIKEVKERLIDPAYSHFSVLGIAFECGFNSKSAFNRIFKEETGLTPSEFKRVT</sequence>
<organism evidence="6 7">
    <name type="scientific">Lunatimonas lonarensis</name>
    <dbReference type="NCBI Taxonomy" id="1232681"/>
    <lineage>
        <taxon>Bacteria</taxon>
        <taxon>Pseudomonadati</taxon>
        <taxon>Bacteroidota</taxon>
        <taxon>Cytophagia</taxon>
        <taxon>Cytophagales</taxon>
        <taxon>Cyclobacteriaceae</taxon>
    </lineage>
</organism>
<protein>
    <submittedName>
        <fullName evidence="6">Transcriptional Regulator, AraC family protein</fullName>
    </submittedName>
</protein>
<accession>R7ZLU5</accession>
<gene>
    <name evidence="6" type="ORF">ADIS_4555</name>
</gene>
<keyword evidence="4" id="KW-1133">Transmembrane helix</keyword>
<dbReference type="EMBL" id="AQHR01000112">
    <property type="protein sequence ID" value="EON75066.1"/>
    <property type="molecule type" value="Genomic_DNA"/>
</dbReference>
<proteinExistence type="predicted"/>